<comment type="caution">
    <text evidence="2">The sequence shown here is derived from an EMBL/GenBank/DDBJ whole genome shotgun (WGS) entry which is preliminary data.</text>
</comment>
<proteinExistence type="predicted"/>
<evidence type="ECO:0000313" key="2">
    <source>
        <dbReference type="EMBL" id="CAH4029628.1"/>
    </source>
</evidence>
<feature type="compositionally biased region" description="Low complexity" evidence="1">
    <location>
        <begin position="16"/>
        <end position="26"/>
    </location>
</feature>
<dbReference type="EMBL" id="CALOZG010000009">
    <property type="protein sequence ID" value="CAH4029628.1"/>
    <property type="molecule type" value="Genomic_DNA"/>
</dbReference>
<dbReference type="AlphaFoldDB" id="A0A9P0TDV3"/>
<feature type="region of interest" description="Disordered" evidence="1">
    <location>
        <begin position="1"/>
        <end position="60"/>
    </location>
</feature>
<accession>A0A9P0TDV3</accession>
<dbReference type="Proteomes" id="UP001152562">
    <property type="component" value="Unassembled WGS sequence"/>
</dbReference>
<gene>
    <name evidence="2" type="ORF">PIBRA_LOCUS6364</name>
</gene>
<evidence type="ECO:0000313" key="3">
    <source>
        <dbReference type="Proteomes" id="UP001152562"/>
    </source>
</evidence>
<evidence type="ECO:0000256" key="1">
    <source>
        <dbReference type="SAM" id="MobiDB-lite"/>
    </source>
</evidence>
<protein>
    <submittedName>
        <fullName evidence="2">Uncharacterized protein</fullName>
    </submittedName>
</protein>
<reference evidence="2" key="1">
    <citation type="submission" date="2022-05" db="EMBL/GenBank/DDBJ databases">
        <authorList>
            <person name="Okamura Y."/>
        </authorList>
    </citation>
    <scope>NUCLEOTIDE SEQUENCE</scope>
</reference>
<organism evidence="2 3">
    <name type="scientific">Pieris brassicae</name>
    <name type="common">White butterfly</name>
    <name type="synonym">Large white butterfly</name>
    <dbReference type="NCBI Taxonomy" id="7116"/>
    <lineage>
        <taxon>Eukaryota</taxon>
        <taxon>Metazoa</taxon>
        <taxon>Ecdysozoa</taxon>
        <taxon>Arthropoda</taxon>
        <taxon>Hexapoda</taxon>
        <taxon>Insecta</taxon>
        <taxon>Pterygota</taxon>
        <taxon>Neoptera</taxon>
        <taxon>Endopterygota</taxon>
        <taxon>Lepidoptera</taxon>
        <taxon>Glossata</taxon>
        <taxon>Ditrysia</taxon>
        <taxon>Papilionoidea</taxon>
        <taxon>Pieridae</taxon>
        <taxon>Pierinae</taxon>
        <taxon>Pieris</taxon>
    </lineage>
</organism>
<keyword evidence="3" id="KW-1185">Reference proteome</keyword>
<sequence length="159" mass="17776">MDRRKNPCGSQRQLESRSGSELSSLEQPESVDSRRASNMLTNTEYRSRNSCTDTDGGRRRTVRELRRAAQLPATYLPAADPTEKVRVFAPCALHRSRTPNGPRRSRMRCCRCTGVPDIGRAHPGGRRGIRPFTPGRRPRDCTTALPRVPRAYRAACPGS</sequence>
<feature type="compositionally biased region" description="Polar residues" evidence="1">
    <location>
        <begin position="36"/>
        <end position="51"/>
    </location>
</feature>
<name>A0A9P0TDV3_PIEBR</name>